<accession>A0ABP5IN15</accession>
<dbReference type="EMBL" id="BAAAPE010000028">
    <property type="protein sequence ID" value="GAA2103209.1"/>
    <property type="molecule type" value="Genomic_DNA"/>
</dbReference>
<protein>
    <submittedName>
        <fullName evidence="2">Uncharacterized protein</fullName>
    </submittedName>
</protein>
<dbReference type="Proteomes" id="UP001500016">
    <property type="component" value="Unassembled WGS sequence"/>
</dbReference>
<comment type="caution">
    <text evidence="2">The sequence shown here is derived from an EMBL/GenBank/DDBJ whole genome shotgun (WGS) entry which is preliminary data.</text>
</comment>
<evidence type="ECO:0000313" key="3">
    <source>
        <dbReference type="Proteomes" id="UP001500016"/>
    </source>
</evidence>
<gene>
    <name evidence="2" type="ORF">GCM10009801_77990</name>
</gene>
<proteinExistence type="predicted"/>
<evidence type="ECO:0000313" key="2">
    <source>
        <dbReference type="EMBL" id="GAA2103209.1"/>
    </source>
</evidence>
<keyword evidence="3" id="KW-1185">Reference proteome</keyword>
<organism evidence="2 3">
    <name type="scientific">Streptomyces albiaxialis</name>
    <dbReference type="NCBI Taxonomy" id="329523"/>
    <lineage>
        <taxon>Bacteria</taxon>
        <taxon>Bacillati</taxon>
        <taxon>Actinomycetota</taxon>
        <taxon>Actinomycetes</taxon>
        <taxon>Kitasatosporales</taxon>
        <taxon>Streptomycetaceae</taxon>
        <taxon>Streptomyces</taxon>
    </lineage>
</organism>
<dbReference type="RefSeq" id="WP_344535368.1">
    <property type="nucleotide sequence ID" value="NZ_BAAAPE010000028.1"/>
</dbReference>
<name>A0ABP5IN15_9ACTN</name>
<evidence type="ECO:0000256" key="1">
    <source>
        <dbReference type="SAM" id="MobiDB-lite"/>
    </source>
</evidence>
<feature type="region of interest" description="Disordered" evidence="1">
    <location>
        <begin position="1"/>
        <end position="23"/>
    </location>
</feature>
<sequence length="668" mass="74752">MTGSGRYSAPHVNDPRGPVHTGPGDMYVTMLQQAGIDAARTAGSDPRRLAEDYLRWRARRFVAPDRLGDARDTLLDRHLVMLTGDPGVGRHCAAAMLLHELRETRGSFHELLDQSEEESSGRALDPGHVGDGDRLLLDLVHLADHNRRAVLKELDGFLATVRERGAYMAVVLPSEEEASVPPEHLALTVRVGRPDGREVLLRHLHQEGIHPSDTELALGELPQFLERESMERIGALALRIRRARQREGEHPGFGGWLRTAVKALSPSDTEVAKWLADTGEGPQRALLLTTAFLHGARPDTVHRAAHTLVELARHPQEDTPLLAHEPLATRLRAVHASTGDGGRVFLEGMDYDQIVRTHGWNNFPAMRPTLRAWVAQIATAPWLAHDERAGLVRRFTEQWLRTERPEELRELPENWAKHQSERLGRPSASQLLRVAVLHERHGGHFRRMLYDWSCDSKQGPGLAHVLIGICETVLLTRYPDQAMIRLRHLARNEHLSVRESARVALTSVTRDDRLHWRLMERLQPDSPRYGAADSELFLHLAEPARLLTPARRGDPLIASASVRAQLAAHWHAVRRRAPAADWSSRELSWLDAARVEGPHSELLLDVLVDSCEGDATAASRLYVVTRDWAARRPSADQDAAAMTLTRVQTRIRTALGIGRRPSSFRPSS</sequence>
<reference evidence="3" key="1">
    <citation type="journal article" date="2019" name="Int. J. Syst. Evol. Microbiol.">
        <title>The Global Catalogue of Microorganisms (GCM) 10K type strain sequencing project: providing services to taxonomists for standard genome sequencing and annotation.</title>
        <authorList>
            <consortium name="The Broad Institute Genomics Platform"/>
            <consortium name="The Broad Institute Genome Sequencing Center for Infectious Disease"/>
            <person name="Wu L."/>
            <person name="Ma J."/>
        </authorList>
    </citation>
    <scope>NUCLEOTIDE SEQUENCE [LARGE SCALE GENOMIC DNA]</scope>
    <source>
        <strain evidence="3">JCM 15478</strain>
    </source>
</reference>